<name>A0A928DQ98_9BACT</name>
<dbReference type="Proteomes" id="UP000725649">
    <property type="component" value="Unassembled WGS sequence"/>
</dbReference>
<sequence>MSKCCKCAKWFPHNWLCLKGLRIIFLVLFYLALAFGVFQAYAVFTHPVLSGQEMWAAAAYYILSDLAAALGFLTVAKILGVLRKIKKAVAPCCCTQEKPAESTIEKVVEEESK</sequence>
<evidence type="ECO:0000256" key="1">
    <source>
        <dbReference type="SAM" id="Phobius"/>
    </source>
</evidence>
<keyword evidence="1" id="KW-0472">Membrane</keyword>
<keyword evidence="1" id="KW-0812">Transmembrane</keyword>
<proteinExistence type="predicted"/>
<comment type="caution">
    <text evidence="2">The sequence shown here is derived from an EMBL/GenBank/DDBJ whole genome shotgun (WGS) entry which is preliminary data.</text>
</comment>
<accession>A0A928DQ98</accession>
<evidence type="ECO:0000313" key="3">
    <source>
        <dbReference type="Proteomes" id="UP000725649"/>
    </source>
</evidence>
<evidence type="ECO:0000313" key="2">
    <source>
        <dbReference type="EMBL" id="MBE6421176.1"/>
    </source>
</evidence>
<organism evidence="2 3">
    <name type="scientific">Candidatus Avelusimicrobium gallicola</name>
    <dbReference type="NCBI Taxonomy" id="2562704"/>
    <lineage>
        <taxon>Bacteria</taxon>
        <taxon>Pseudomonadati</taxon>
        <taxon>Elusimicrobiota</taxon>
        <taxon>Elusimicrobia</taxon>
        <taxon>Elusimicrobiales</taxon>
        <taxon>Elusimicrobiaceae</taxon>
        <taxon>Candidatus Avelusimicrobium</taxon>
    </lineage>
</organism>
<feature type="transmembrane region" description="Helical" evidence="1">
    <location>
        <begin position="54"/>
        <end position="76"/>
    </location>
</feature>
<feature type="transmembrane region" description="Helical" evidence="1">
    <location>
        <begin position="21"/>
        <end position="42"/>
    </location>
</feature>
<protein>
    <submittedName>
        <fullName evidence="2">Uncharacterized protein</fullName>
    </submittedName>
</protein>
<dbReference type="AlphaFoldDB" id="A0A928DQ98"/>
<dbReference type="EMBL" id="SUVG01000003">
    <property type="protein sequence ID" value="MBE6421176.1"/>
    <property type="molecule type" value="Genomic_DNA"/>
</dbReference>
<gene>
    <name evidence="2" type="ORF">E7027_03470</name>
</gene>
<reference evidence="2" key="1">
    <citation type="submission" date="2019-04" db="EMBL/GenBank/DDBJ databases">
        <title>Evolution of Biomass-Degrading Anaerobic Consortia Revealed by Metagenomics.</title>
        <authorList>
            <person name="Peng X."/>
        </authorList>
    </citation>
    <scope>NUCLEOTIDE SEQUENCE</scope>
    <source>
        <strain evidence="2">SIG66</strain>
    </source>
</reference>
<keyword evidence="1" id="KW-1133">Transmembrane helix</keyword>